<evidence type="ECO:0000256" key="1">
    <source>
        <dbReference type="SAM" id="MobiDB-lite"/>
    </source>
</evidence>
<sequence length="132" mass="14839">MDGEEGEDERVHEGDDNLTWRTVYEALGLDEPRQYTRRHKRKQVGSGEGQVGTSTNLSKRAKGVASSNKRKTVGVVEEPEASEDSSSDSEEDELVPNTDFLHSDGEEAEDFLNEEDHHVEINYADIDDEEDD</sequence>
<proteinExistence type="predicted"/>
<dbReference type="Proteomes" id="UP001603857">
    <property type="component" value="Unassembled WGS sequence"/>
</dbReference>
<gene>
    <name evidence="2" type="ORF">Fmac_024998</name>
</gene>
<keyword evidence="3" id="KW-1185">Reference proteome</keyword>
<organism evidence="2 3">
    <name type="scientific">Flemingia macrophylla</name>
    <dbReference type="NCBI Taxonomy" id="520843"/>
    <lineage>
        <taxon>Eukaryota</taxon>
        <taxon>Viridiplantae</taxon>
        <taxon>Streptophyta</taxon>
        <taxon>Embryophyta</taxon>
        <taxon>Tracheophyta</taxon>
        <taxon>Spermatophyta</taxon>
        <taxon>Magnoliopsida</taxon>
        <taxon>eudicotyledons</taxon>
        <taxon>Gunneridae</taxon>
        <taxon>Pentapetalae</taxon>
        <taxon>rosids</taxon>
        <taxon>fabids</taxon>
        <taxon>Fabales</taxon>
        <taxon>Fabaceae</taxon>
        <taxon>Papilionoideae</taxon>
        <taxon>50 kb inversion clade</taxon>
        <taxon>NPAAA clade</taxon>
        <taxon>indigoferoid/millettioid clade</taxon>
        <taxon>Phaseoleae</taxon>
        <taxon>Flemingia</taxon>
    </lineage>
</organism>
<accession>A0ABD1LSQ6</accession>
<evidence type="ECO:0000313" key="2">
    <source>
        <dbReference type="EMBL" id="KAL2325940.1"/>
    </source>
</evidence>
<dbReference type="EMBL" id="JBGMDY010000008">
    <property type="protein sequence ID" value="KAL2325940.1"/>
    <property type="molecule type" value="Genomic_DNA"/>
</dbReference>
<reference evidence="2 3" key="1">
    <citation type="submission" date="2024-08" db="EMBL/GenBank/DDBJ databases">
        <title>Insights into the chromosomal genome structure of Flemingia macrophylla.</title>
        <authorList>
            <person name="Ding Y."/>
            <person name="Zhao Y."/>
            <person name="Bi W."/>
            <person name="Wu M."/>
            <person name="Zhao G."/>
            <person name="Gong Y."/>
            <person name="Li W."/>
            <person name="Zhang P."/>
        </authorList>
    </citation>
    <scope>NUCLEOTIDE SEQUENCE [LARGE SCALE GENOMIC DNA]</scope>
    <source>
        <strain evidence="2">DYQJB</strain>
        <tissue evidence="2">Leaf</tissue>
    </source>
</reference>
<comment type="caution">
    <text evidence="2">The sequence shown here is derived from an EMBL/GenBank/DDBJ whole genome shotgun (WGS) entry which is preliminary data.</text>
</comment>
<evidence type="ECO:0000313" key="3">
    <source>
        <dbReference type="Proteomes" id="UP001603857"/>
    </source>
</evidence>
<dbReference type="AlphaFoldDB" id="A0ABD1LSQ6"/>
<feature type="region of interest" description="Disordered" evidence="1">
    <location>
        <begin position="1"/>
        <end position="132"/>
    </location>
</feature>
<name>A0ABD1LSQ6_9FABA</name>
<protein>
    <submittedName>
        <fullName evidence="2">Uncharacterized protein</fullName>
    </submittedName>
</protein>
<feature type="compositionally biased region" description="Acidic residues" evidence="1">
    <location>
        <begin position="77"/>
        <end position="94"/>
    </location>
</feature>